<name>A0AA95KI27_9GAMM</name>
<proteinExistence type="predicted"/>
<dbReference type="KEGG" id="tput:QJT81_14530"/>
<feature type="domain" description="Type 4 fimbrial biogenesis protein PilX N-terminal" evidence="3">
    <location>
        <begin position="9"/>
        <end position="56"/>
    </location>
</feature>
<evidence type="ECO:0000256" key="1">
    <source>
        <dbReference type="SAM" id="MobiDB-lite"/>
    </source>
</evidence>
<sequence>MRTAGKQQRGAVLVWGLVILMTMTVIGIAATRMATVDSRIAGNQMMYMLTFQGADSMLNKSTNLYQIMMTASTGTTPTVGAYDKNKVKTRELKNVGTTNSSLSESGVGTGIFNDAASNVTVTGEAAMSEEEGCPPLKGIAMTTEMTPDAGGIACRIFTTNANASLTGTGAKSKHSEGVLKPVPKIN</sequence>
<dbReference type="Proteomes" id="UP001301326">
    <property type="component" value="Chromosome"/>
</dbReference>
<keyword evidence="2" id="KW-0812">Transmembrane</keyword>
<evidence type="ECO:0000259" key="3">
    <source>
        <dbReference type="Pfam" id="PF14341"/>
    </source>
</evidence>
<keyword evidence="2" id="KW-0472">Membrane</keyword>
<accession>A0AA95KI27</accession>
<dbReference type="InterPro" id="IPR025746">
    <property type="entry name" value="PilX_N_dom"/>
</dbReference>
<protein>
    <submittedName>
        <fullName evidence="4">PilX N-terminal domain-containing pilus assembly protein</fullName>
    </submittedName>
</protein>
<feature type="transmembrane region" description="Helical" evidence="2">
    <location>
        <begin position="12"/>
        <end position="30"/>
    </location>
</feature>
<dbReference type="Pfam" id="PF14341">
    <property type="entry name" value="PilX_N"/>
    <property type="match status" value="1"/>
</dbReference>
<dbReference type="AlphaFoldDB" id="A0AA95KI27"/>
<reference evidence="4" key="1">
    <citation type="journal article" date="2023" name="Int. J. Mol. Sci.">
        <title>Metagenomics Revealed a New Genus 'Candidatus Thiocaldithrix dubininis' gen. nov., sp. nov. and a New Species 'Candidatus Thiothrix putei' sp. nov. in the Family Thiotrichaceae, Some Members of Which Have Traits of Both Na+- and H+-Motive Energetics.</title>
        <authorList>
            <person name="Ravin N.V."/>
            <person name="Muntyan M.S."/>
            <person name="Smolyakov D.D."/>
            <person name="Rudenko T.S."/>
            <person name="Beletsky A.V."/>
            <person name="Mardanov A.V."/>
            <person name="Grabovich M.Y."/>
        </authorList>
    </citation>
    <scope>NUCLEOTIDE SEQUENCE</scope>
    <source>
        <strain evidence="4">GKL-02</strain>
    </source>
</reference>
<keyword evidence="2" id="KW-1133">Transmembrane helix</keyword>
<evidence type="ECO:0000256" key="2">
    <source>
        <dbReference type="SAM" id="Phobius"/>
    </source>
</evidence>
<feature type="region of interest" description="Disordered" evidence="1">
    <location>
        <begin position="167"/>
        <end position="186"/>
    </location>
</feature>
<dbReference type="EMBL" id="CP124756">
    <property type="protein sequence ID" value="WGZ93031.1"/>
    <property type="molecule type" value="Genomic_DNA"/>
</dbReference>
<evidence type="ECO:0000313" key="4">
    <source>
        <dbReference type="EMBL" id="WGZ93031.1"/>
    </source>
</evidence>
<organism evidence="4">
    <name type="scientific">Candidatus Thiothrix putei</name>
    <dbReference type="NCBI Taxonomy" id="3080811"/>
    <lineage>
        <taxon>Bacteria</taxon>
        <taxon>Pseudomonadati</taxon>
        <taxon>Pseudomonadota</taxon>
        <taxon>Gammaproteobacteria</taxon>
        <taxon>Thiotrichales</taxon>
        <taxon>Thiotrichaceae</taxon>
        <taxon>Thiothrix</taxon>
    </lineage>
</organism>
<reference evidence="4" key="2">
    <citation type="submission" date="2023-04" db="EMBL/GenBank/DDBJ databases">
        <authorList>
            <person name="Beletskiy A.V."/>
            <person name="Mardanov A.V."/>
            <person name="Ravin N.V."/>
        </authorList>
    </citation>
    <scope>NUCLEOTIDE SEQUENCE</scope>
    <source>
        <strain evidence="4">GKL-02</strain>
    </source>
</reference>
<gene>
    <name evidence="4" type="ORF">QJT81_14530</name>
</gene>